<accession>A0A8G0ZZB0</accession>
<dbReference type="KEGG" id="nsm:JO391_05100"/>
<dbReference type="AlphaFoldDB" id="A0A8G0ZZB0"/>
<organism evidence="1 2">
    <name type="scientific">Neotabrizicola shimadae</name>
    <dbReference type="NCBI Taxonomy" id="2807096"/>
    <lineage>
        <taxon>Bacteria</taxon>
        <taxon>Pseudomonadati</taxon>
        <taxon>Pseudomonadota</taxon>
        <taxon>Alphaproteobacteria</taxon>
        <taxon>Rhodobacterales</taxon>
        <taxon>Paracoccaceae</taxon>
        <taxon>Neotabrizicola</taxon>
    </lineage>
</organism>
<dbReference type="Proteomes" id="UP000826300">
    <property type="component" value="Chromosome"/>
</dbReference>
<sequence>MTGEDGRRPLQSRQSSWARAAATQLAVGNVPPNRISQAGLAFAAIGALAFAASPHLSPGWRGMCLVAAAVMMQARLVCNLLDGMVAIEGGRRQADGPFWNEAPDRLSDTAFLVGAGYAAQDISLGWTAAALAILVAYLRELGRAEGFPPDYCGPMAKQHRMAVLTIGCLVAALWPSPGAILTLTLWIIVAGAAATAGRRSLRLIRRLKSR</sequence>
<keyword evidence="2" id="KW-1185">Reference proteome</keyword>
<proteinExistence type="predicted"/>
<dbReference type="InterPro" id="IPR043130">
    <property type="entry name" value="CDP-OH_PTrfase_TM_dom"/>
</dbReference>
<dbReference type="Gene3D" id="1.20.120.1760">
    <property type="match status" value="1"/>
</dbReference>
<reference evidence="1" key="1">
    <citation type="submission" date="2021-02" db="EMBL/GenBank/DDBJ databases">
        <title>Rhodobacter shimadae sp. nov., an aerobic anoxygenic phototrophic bacterium isolated from a hot spring.</title>
        <authorList>
            <person name="Muramatsu S."/>
            <person name="Haruta S."/>
            <person name="Hirose S."/>
            <person name="Hanada S."/>
        </authorList>
    </citation>
    <scope>NUCLEOTIDE SEQUENCE</scope>
    <source>
        <strain evidence="1">N10</strain>
    </source>
</reference>
<name>A0A8G0ZZB0_9RHOB</name>
<evidence type="ECO:0000313" key="1">
    <source>
        <dbReference type="EMBL" id="QYZ71856.1"/>
    </source>
</evidence>
<protein>
    <submittedName>
        <fullName evidence="1">CDP-alcohol phosphatidyltransferase family protein</fullName>
    </submittedName>
</protein>
<evidence type="ECO:0000313" key="2">
    <source>
        <dbReference type="Proteomes" id="UP000826300"/>
    </source>
</evidence>
<dbReference type="EMBL" id="CP069370">
    <property type="protein sequence ID" value="QYZ71856.1"/>
    <property type="molecule type" value="Genomic_DNA"/>
</dbReference>
<gene>
    <name evidence="1" type="ORF">JO391_05100</name>
</gene>